<dbReference type="AlphaFoldDB" id="A0A0A0KNQ9"/>
<accession>A0A0A0KNQ9</accession>
<feature type="coiled-coil region" evidence="1">
    <location>
        <begin position="440"/>
        <end position="467"/>
    </location>
</feature>
<evidence type="ECO:0000313" key="3">
    <source>
        <dbReference type="Proteomes" id="UP000029981"/>
    </source>
</evidence>
<proteinExistence type="predicted"/>
<sequence>MTSQTFKSSPSSDHLTTDAFLISGFERDTPRSARNCLRLVNNSNMIVHEFSDEEDNLPCNQFKEDHRNHFSEARHELNRDKLISRLLRSVHQDKDVLKRGQNREDNVMIGCGESDPELEAQQDDMPRGLDAEEQIHRGFKRKQPLEKGNQRCFLRDPFYNPQYDVEEEEDILRRLELDSEFKTEPEQNDNEEDEDILRRLELDNEMGDDNRKEEEEILIQLHESFIESALRQFKEQSEPHIRSTSLQRLPDRESNIEIKLQRMDEAIEKDASQPDNIKEDKHPLIQFMKSVPEAMNTADYNEQKNLPVGLNYGLKQKTMLKTLLDLEEIGLEFYIFIEDIIPMLNLNDDGDDKEKVRSKLEDKLKYVEKVKDLLLTSSKTVNEVINELERMKKKDEEKTENIPEILAQLMEFNAYLVERSFHHGIGFVFDKNYTKTELCVKELNRSREKLEIILRGLERMIKREIDEYER</sequence>
<dbReference type="Proteomes" id="UP000029981">
    <property type="component" value="Chromosome 6"/>
</dbReference>
<gene>
    <name evidence="2" type="ORF">Csa_6G521080</name>
</gene>
<reference evidence="2 3" key="3">
    <citation type="journal article" date="2010" name="BMC Genomics">
        <title>Transcriptome sequencing and comparative analysis of cucumber flowers with different sex types.</title>
        <authorList>
            <person name="Guo S."/>
            <person name="Zheng Y."/>
            <person name="Joung J.G."/>
            <person name="Liu S."/>
            <person name="Zhang Z."/>
            <person name="Crasta O.R."/>
            <person name="Sobral B.W."/>
            <person name="Xu Y."/>
            <person name="Huang S."/>
            <person name="Fei Z."/>
        </authorList>
    </citation>
    <scope>NUCLEOTIDE SEQUENCE [LARGE SCALE GENOMIC DNA]</scope>
    <source>
        <strain evidence="3">cv. 9930</strain>
    </source>
</reference>
<evidence type="ECO:0000256" key="1">
    <source>
        <dbReference type="SAM" id="Coils"/>
    </source>
</evidence>
<reference evidence="2 3" key="4">
    <citation type="journal article" date="2011" name="BMC Genomics">
        <title>RNA-Seq improves annotation of protein-coding genes in the cucumber genome.</title>
        <authorList>
            <person name="Li Z."/>
            <person name="Zhang Z."/>
            <person name="Yan P."/>
            <person name="Huang S."/>
            <person name="Fei Z."/>
            <person name="Lin K."/>
        </authorList>
    </citation>
    <scope>NUCLEOTIDE SEQUENCE [LARGE SCALE GENOMIC DNA]</scope>
    <source>
        <strain evidence="3">cv. 9930</strain>
    </source>
</reference>
<reference evidence="2 3" key="2">
    <citation type="journal article" date="2009" name="PLoS ONE">
        <title>An integrated genetic and cytogenetic map of the cucumber genome.</title>
        <authorList>
            <person name="Ren Y."/>
            <person name="Zhang Z."/>
            <person name="Liu J."/>
            <person name="Staub J.E."/>
            <person name="Han Y."/>
            <person name="Cheng Z."/>
            <person name="Li X."/>
            <person name="Lu J."/>
            <person name="Miao H."/>
            <person name="Kang H."/>
            <person name="Xie B."/>
            <person name="Gu X."/>
            <person name="Wang X."/>
            <person name="Du Y."/>
            <person name="Jin W."/>
            <person name="Huang S."/>
        </authorList>
    </citation>
    <scope>NUCLEOTIDE SEQUENCE [LARGE SCALE GENOMIC DNA]</scope>
    <source>
        <strain evidence="3">cv. 9930</strain>
    </source>
</reference>
<keyword evidence="3" id="KW-1185">Reference proteome</keyword>
<evidence type="ECO:0000313" key="2">
    <source>
        <dbReference type="EMBL" id="KGN49361.1"/>
    </source>
</evidence>
<keyword evidence="1" id="KW-0175">Coiled coil</keyword>
<dbReference type="EMBL" id="CM002927">
    <property type="protein sequence ID" value="KGN49361.1"/>
    <property type="molecule type" value="Genomic_DNA"/>
</dbReference>
<name>A0A0A0KNQ9_CUCSA</name>
<reference evidence="2 3" key="1">
    <citation type="journal article" date="2009" name="Nat. Genet.">
        <title>The genome of the cucumber, Cucumis sativus L.</title>
        <authorList>
            <person name="Huang S."/>
            <person name="Li R."/>
            <person name="Zhang Z."/>
            <person name="Li L."/>
            <person name="Gu X."/>
            <person name="Fan W."/>
            <person name="Lucas W.J."/>
            <person name="Wang X."/>
            <person name="Xie B."/>
            <person name="Ni P."/>
            <person name="Ren Y."/>
            <person name="Zhu H."/>
            <person name="Li J."/>
            <person name="Lin K."/>
            <person name="Jin W."/>
            <person name="Fei Z."/>
            <person name="Li G."/>
            <person name="Staub J."/>
            <person name="Kilian A."/>
            <person name="van der Vossen E.A."/>
            <person name="Wu Y."/>
            <person name="Guo J."/>
            <person name="He J."/>
            <person name="Jia Z."/>
            <person name="Ren Y."/>
            <person name="Tian G."/>
            <person name="Lu Y."/>
            <person name="Ruan J."/>
            <person name="Qian W."/>
            <person name="Wang M."/>
            <person name="Huang Q."/>
            <person name="Li B."/>
            <person name="Xuan Z."/>
            <person name="Cao J."/>
            <person name="Asan"/>
            <person name="Wu Z."/>
            <person name="Zhang J."/>
            <person name="Cai Q."/>
            <person name="Bai Y."/>
            <person name="Zhao B."/>
            <person name="Han Y."/>
            <person name="Li Y."/>
            <person name="Li X."/>
            <person name="Wang S."/>
            <person name="Shi Q."/>
            <person name="Liu S."/>
            <person name="Cho W.K."/>
            <person name="Kim J.Y."/>
            <person name="Xu Y."/>
            <person name="Heller-Uszynska K."/>
            <person name="Miao H."/>
            <person name="Cheng Z."/>
            <person name="Zhang S."/>
            <person name="Wu J."/>
            <person name="Yang Y."/>
            <person name="Kang H."/>
            <person name="Li M."/>
            <person name="Liang H."/>
            <person name="Ren X."/>
            <person name="Shi Z."/>
            <person name="Wen M."/>
            <person name="Jian M."/>
            <person name="Yang H."/>
            <person name="Zhang G."/>
            <person name="Yang Z."/>
            <person name="Chen R."/>
            <person name="Liu S."/>
            <person name="Li J."/>
            <person name="Ma L."/>
            <person name="Liu H."/>
            <person name="Zhou Y."/>
            <person name="Zhao J."/>
            <person name="Fang X."/>
            <person name="Li G."/>
            <person name="Fang L."/>
            <person name="Li Y."/>
            <person name="Liu D."/>
            <person name="Zheng H."/>
            <person name="Zhang Y."/>
            <person name="Qin N."/>
            <person name="Li Z."/>
            <person name="Yang G."/>
            <person name="Yang S."/>
            <person name="Bolund L."/>
            <person name="Kristiansen K."/>
            <person name="Zheng H."/>
            <person name="Li S."/>
            <person name="Zhang X."/>
            <person name="Yang H."/>
            <person name="Wang J."/>
            <person name="Sun R."/>
            <person name="Zhang B."/>
            <person name="Jiang S."/>
            <person name="Wang J."/>
            <person name="Du Y."/>
            <person name="Li S."/>
        </authorList>
    </citation>
    <scope>NUCLEOTIDE SEQUENCE [LARGE SCALE GENOMIC DNA]</scope>
    <source>
        <strain evidence="3">cv. 9930</strain>
    </source>
</reference>
<protein>
    <submittedName>
        <fullName evidence="2">Uncharacterized protein</fullName>
    </submittedName>
</protein>
<organism evidence="2 3">
    <name type="scientific">Cucumis sativus</name>
    <name type="common">Cucumber</name>
    <dbReference type="NCBI Taxonomy" id="3659"/>
    <lineage>
        <taxon>Eukaryota</taxon>
        <taxon>Viridiplantae</taxon>
        <taxon>Streptophyta</taxon>
        <taxon>Embryophyta</taxon>
        <taxon>Tracheophyta</taxon>
        <taxon>Spermatophyta</taxon>
        <taxon>Magnoliopsida</taxon>
        <taxon>eudicotyledons</taxon>
        <taxon>Gunneridae</taxon>
        <taxon>Pentapetalae</taxon>
        <taxon>rosids</taxon>
        <taxon>fabids</taxon>
        <taxon>Cucurbitales</taxon>
        <taxon>Cucurbitaceae</taxon>
        <taxon>Benincaseae</taxon>
        <taxon>Cucumis</taxon>
    </lineage>
</organism>
<dbReference type="Gramene" id="KGN49361">
    <property type="protein sequence ID" value="KGN49361"/>
    <property type="gene ID" value="Csa_6G521080"/>
</dbReference>